<evidence type="ECO:0000313" key="2">
    <source>
        <dbReference type="EMBL" id="OMO85373.1"/>
    </source>
</evidence>
<organism evidence="2 3">
    <name type="scientific">Corchorus capsularis</name>
    <name type="common">Jute</name>
    <dbReference type="NCBI Taxonomy" id="210143"/>
    <lineage>
        <taxon>Eukaryota</taxon>
        <taxon>Viridiplantae</taxon>
        <taxon>Streptophyta</taxon>
        <taxon>Embryophyta</taxon>
        <taxon>Tracheophyta</taxon>
        <taxon>Spermatophyta</taxon>
        <taxon>Magnoliopsida</taxon>
        <taxon>eudicotyledons</taxon>
        <taxon>Gunneridae</taxon>
        <taxon>Pentapetalae</taxon>
        <taxon>rosids</taxon>
        <taxon>malvids</taxon>
        <taxon>Malvales</taxon>
        <taxon>Malvaceae</taxon>
        <taxon>Grewioideae</taxon>
        <taxon>Apeibeae</taxon>
        <taxon>Corchorus</taxon>
    </lineage>
</organism>
<keyword evidence="3" id="KW-1185">Reference proteome</keyword>
<accession>A0A1R3IS12</accession>
<evidence type="ECO:0000313" key="3">
    <source>
        <dbReference type="Proteomes" id="UP000188268"/>
    </source>
</evidence>
<name>A0A1R3IS12_COCAP</name>
<feature type="coiled-coil region" evidence="1">
    <location>
        <begin position="358"/>
        <end position="446"/>
    </location>
</feature>
<evidence type="ECO:0000256" key="1">
    <source>
        <dbReference type="SAM" id="Coils"/>
    </source>
</evidence>
<dbReference type="AlphaFoldDB" id="A0A1R3IS12"/>
<proteinExistence type="predicted"/>
<reference evidence="2 3" key="1">
    <citation type="submission" date="2013-09" db="EMBL/GenBank/DDBJ databases">
        <title>Corchorus capsularis genome sequencing.</title>
        <authorList>
            <person name="Alam M."/>
            <person name="Haque M.S."/>
            <person name="Islam M.S."/>
            <person name="Emdad E.M."/>
            <person name="Islam M.M."/>
            <person name="Ahmed B."/>
            <person name="Halim A."/>
            <person name="Hossen Q.M.M."/>
            <person name="Hossain M.Z."/>
            <person name="Ahmed R."/>
            <person name="Khan M.M."/>
            <person name="Islam R."/>
            <person name="Rashid M.M."/>
            <person name="Khan S.A."/>
            <person name="Rahman M.S."/>
            <person name="Alam M."/>
        </authorList>
    </citation>
    <scope>NUCLEOTIDE SEQUENCE [LARGE SCALE GENOMIC DNA]</scope>
    <source>
        <strain evidence="3">cv. CVL-1</strain>
        <tissue evidence="2">Whole seedling</tissue>
    </source>
</reference>
<gene>
    <name evidence="2" type="ORF">CCACVL1_10232</name>
</gene>
<dbReference type="InterPro" id="IPR032675">
    <property type="entry name" value="LRR_dom_sf"/>
</dbReference>
<dbReference type="CDD" id="cd06503">
    <property type="entry name" value="ATP-synt_Fo_b"/>
    <property type="match status" value="1"/>
</dbReference>
<dbReference type="EMBL" id="AWWV01009606">
    <property type="protein sequence ID" value="OMO85373.1"/>
    <property type="molecule type" value="Genomic_DNA"/>
</dbReference>
<sequence length="739" mass="87627">MLCLIRKKKERNNRKRRERKEKHRRDEFVWKNIIRVDDDKDPSKRRRWEDMDHDILINIMKQLLQVEEEGIYTNYYYVSICKSWFAALLDVYFPYGNHVFDLRPSNSELDSEYLLRGFRLSLMLVLRFRPTTHYSKMLLGKVGLNHKRGILMPHLPFYDIYERLAPFLRELELPYADVFCTGSESIGVEGGGRECSRCPRVKSLEWKVEEESVQGVKFETGEEKKMKRREREMMIWDEKERRLRDAFVWKDIITVDGRRQGSEGISSLSEAGIKLSSNHPLLQIGGGKRWIVPQRQSGHLRVLIKVVSFVSDHVSVFLKRMVCAGFDGFAISFQIFIDIHIHIVFNFIFFLYKMVEIQEEEKKKMAEIQRKAAELREEKKSKAAELREEKKRKAAEIREEKKRRTAEIREEKKRKAAEIREENKWKEMVEIRKEKKRKNREKHERSEREWKRYRDEFVWKDIIRVDYDKDPSKRRRWEDMDHDILANIMKRLLQGFLLSMKLVLCLGPTTHYSRLVVGKDRLLVNNKNKLRDLSPPPLDTEMFAKLAPNLRELELLTFDNNYTWSYFDKLESLTCASNLLYIVQYAERYEKWIHIHIHTLRLFGTINDGIAEIICTSFPLLKHLEIPSCILSVNALPIILDGLKNLLTLNTRHCFVASHEYTKAPLYFDSIVPDTHPHPRVPKAFEWELEEERVQALECELEEERVQGVKWESDFHIGVLGCLGKLVSVNPIPLESGVM</sequence>
<comment type="caution">
    <text evidence="2">The sequence shown here is derived from an EMBL/GenBank/DDBJ whole genome shotgun (WGS) entry which is preliminary data.</text>
</comment>
<dbReference type="Gene3D" id="3.80.10.10">
    <property type="entry name" value="Ribonuclease Inhibitor"/>
    <property type="match status" value="1"/>
</dbReference>
<protein>
    <submittedName>
        <fullName evidence="2">Uncharacterized protein</fullName>
    </submittedName>
</protein>
<keyword evidence="1" id="KW-0175">Coiled coil</keyword>
<dbReference type="Proteomes" id="UP000188268">
    <property type="component" value="Unassembled WGS sequence"/>
</dbReference>
<dbReference type="Gramene" id="OMO85373">
    <property type="protein sequence ID" value="OMO85373"/>
    <property type="gene ID" value="CCACVL1_10232"/>
</dbReference>